<organism evidence="2 3">
    <name type="scientific">Absidia repens</name>
    <dbReference type="NCBI Taxonomy" id="90262"/>
    <lineage>
        <taxon>Eukaryota</taxon>
        <taxon>Fungi</taxon>
        <taxon>Fungi incertae sedis</taxon>
        <taxon>Mucoromycota</taxon>
        <taxon>Mucoromycotina</taxon>
        <taxon>Mucoromycetes</taxon>
        <taxon>Mucorales</taxon>
        <taxon>Cunninghamellaceae</taxon>
        <taxon>Absidia</taxon>
    </lineage>
</organism>
<proteinExistence type="predicted"/>
<evidence type="ECO:0000313" key="2">
    <source>
        <dbReference type="EMBL" id="ORZ07393.1"/>
    </source>
</evidence>
<comment type="caution">
    <text evidence="2">The sequence shown here is derived from an EMBL/GenBank/DDBJ whole genome shotgun (WGS) entry which is preliminary data.</text>
</comment>
<gene>
    <name evidence="2" type="ORF">BCR42DRAFT_495953</name>
</gene>
<dbReference type="AlphaFoldDB" id="A0A1X2I1I4"/>
<evidence type="ECO:0000259" key="1">
    <source>
        <dbReference type="Pfam" id="PF06985"/>
    </source>
</evidence>
<dbReference type="STRING" id="90262.A0A1X2I1I4"/>
<dbReference type="EMBL" id="MCGE01000035">
    <property type="protein sequence ID" value="ORZ07393.1"/>
    <property type="molecule type" value="Genomic_DNA"/>
</dbReference>
<protein>
    <recommendedName>
        <fullName evidence="1">Heterokaryon incompatibility domain-containing protein</fullName>
    </recommendedName>
</protein>
<dbReference type="Pfam" id="PF06985">
    <property type="entry name" value="HET"/>
    <property type="match status" value="1"/>
</dbReference>
<dbReference type="InterPro" id="IPR010730">
    <property type="entry name" value="HET"/>
</dbReference>
<accession>A0A1X2I1I4</accession>
<dbReference type="OrthoDB" id="2290129at2759"/>
<name>A0A1X2I1I4_9FUNG</name>
<evidence type="ECO:0000313" key="3">
    <source>
        <dbReference type="Proteomes" id="UP000193560"/>
    </source>
</evidence>
<sequence length="649" mass="76305">MTKDEPVEHLFQELACDDPQQQQQQQEQKPFHVVLIDIEKTAELESVHCVEKPLEGDIEELSFVALSYRWGELQEQSIDTKCGYIASITSFALDDFYSLCRAMMKEPDLKSIKYVWVDAICVDQTNYERRKATIHQMSNIYEKATYILAVPDLHKQHLTNVSQANEHIMENLYYCHNLYIYYLIQGNTEKLTQLDGEFLDEIKLPKDPMLRRMLKKYTHCFMDGFTKNTDRHFYAQPSQLVALLYDISQAETLTNDHSYADVGIGKTETQADRYASFENLFGCNKKDIDWWEWEKRRKAYNYSKLSWKDLIINREKEIRQSMELLNDLIVDWSSRVWVISEYHIAKKKNNLKLWFIGFTDVRYYIDDVPFFKFDFLDSTLSSAGRNAELEIDKLPSIYLQFHETMARRLVAQSFFEMMLCSKASKTEDRFYAILPQSKYKDKINQVAHWKINNMVSVKLKLFEIMDTKDKLTLLFLAAERDLVPSNTERVLPTFATSTISKYTCNSFTAEYPLNFDLGNKSTITLHHHARDSHLYYFLQLTAKEYCVMDMLSEDDRKYYTTSLMRPKLAKACDDLQLNLASSEVKIVYLTYFDRSTMMKSAAEMLAVTECKLYLFGSFEKNKWMLTTVDYPCRVIRHSVNNNGTVFNIY</sequence>
<reference evidence="2 3" key="1">
    <citation type="submission" date="2016-07" db="EMBL/GenBank/DDBJ databases">
        <title>Pervasive Adenine N6-methylation of Active Genes in Fungi.</title>
        <authorList>
            <consortium name="DOE Joint Genome Institute"/>
            <person name="Mondo S.J."/>
            <person name="Dannebaum R.O."/>
            <person name="Kuo R.C."/>
            <person name="Labutti K."/>
            <person name="Haridas S."/>
            <person name="Kuo A."/>
            <person name="Salamov A."/>
            <person name="Ahrendt S.R."/>
            <person name="Lipzen A."/>
            <person name="Sullivan W."/>
            <person name="Andreopoulos W.B."/>
            <person name="Clum A."/>
            <person name="Lindquist E."/>
            <person name="Daum C."/>
            <person name="Ramamoorthy G.K."/>
            <person name="Gryganskyi A."/>
            <person name="Culley D."/>
            <person name="Magnuson J.K."/>
            <person name="James T.Y."/>
            <person name="O'Malley M.A."/>
            <person name="Stajich J.E."/>
            <person name="Spatafora J.W."/>
            <person name="Visel A."/>
            <person name="Grigoriev I.V."/>
        </authorList>
    </citation>
    <scope>NUCLEOTIDE SEQUENCE [LARGE SCALE GENOMIC DNA]</scope>
    <source>
        <strain evidence="2 3">NRRL 1336</strain>
    </source>
</reference>
<dbReference type="Proteomes" id="UP000193560">
    <property type="component" value="Unassembled WGS sequence"/>
</dbReference>
<dbReference type="InterPro" id="IPR052895">
    <property type="entry name" value="HetReg/Transcr_Mod"/>
</dbReference>
<dbReference type="PANTHER" id="PTHR24148:SF64">
    <property type="entry name" value="HETEROKARYON INCOMPATIBILITY DOMAIN-CONTAINING PROTEIN"/>
    <property type="match status" value="1"/>
</dbReference>
<dbReference type="PANTHER" id="PTHR24148">
    <property type="entry name" value="ANKYRIN REPEAT DOMAIN-CONTAINING PROTEIN 39 HOMOLOG-RELATED"/>
    <property type="match status" value="1"/>
</dbReference>
<keyword evidence="3" id="KW-1185">Reference proteome</keyword>
<feature type="domain" description="Heterokaryon incompatibility" evidence="1">
    <location>
        <begin position="63"/>
        <end position="163"/>
    </location>
</feature>